<dbReference type="InterPro" id="IPR000716">
    <property type="entry name" value="Thyroglobulin_1"/>
</dbReference>
<dbReference type="EMBL" id="JAODUO010002553">
    <property type="protein sequence ID" value="KAK2151819.1"/>
    <property type="molecule type" value="Genomic_DNA"/>
</dbReference>
<dbReference type="Proteomes" id="UP001209878">
    <property type="component" value="Unassembled WGS sequence"/>
</dbReference>
<dbReference type="SMART" id="SM00327">
    <property type="entry name" value="VWA"/>
    <property type="match status" value="1"/>
</dbReference>
<protein>
    <recommendedName>
        <fullName evidence="6">VWFA domain-containing protein</fullName>
    </recommendedName>
</protein>
<dbReference type="PROSITE" id="PS50234">
    <property type="entry name" value="VWFA"/>
    <property type="match status" value="1"/>
</dbReference>
<feature type="domain" description="VWFA" evidence="2">
    <location>
        <begin position="54"/>
        <end position="227"/>
    </location>
</feature>
<dbReference type="SUPFAM" id="SSF53300">
    <property type="entry name" value="vWA-like"/>
    <property type="match status" value="1"/>
</dbReference>
<name>A0AAD9JEP3_RIDPI</name>
<proteinExistence type="predicted"/>
<evidence type="ECO:0000313" key="4">
    <source>
        <dbReference type="EMBL" id="KAK2151819.1"/>
    </source>
</evidence>
<feature type="domain" description="Thyroglobulin type-1" evidence="3">
    <location>
        <begin position="406"/>
        <end position="463"/>
    </location>
</feature>
<evidence type="ECO:0008006" key="6">
    <source>
        <dbReference type="Google" id="ProtNLM"/>
    </source>
</evidence>
<dbReference type="CDD" id="cd01450">
    <property type="entry name" value="vWFA_subfamily_ECM"/>
    <property type="match status" value="1"/>
</dbReference>
<feature type="domain" description="Thyroglobulin type-1" evidence="3">
    <location>
        <begin position="812"/>
        <end position="869"/>
    </location>
</feature>
<organism evidence="4 5">
    <name type="scientific">Ridgeia piscesae</name>
    <name type="common">Tubeworm</name>
    <dbReference type="NCBI Taxonomy" id="27915"/>
    <lineage>
        <taxon>Eukaryota</taxon>
        <taxon>Metazoa</taxon>
        <taxon>Spiralia</taxon>
        <taxon>Lophotrochozoa</taxon>
        <taxon>Annelida</taxon>
        <taxon>Polychaeta</taxon>
        <taxon>Sedentaria</taxon>
        <taxon>Canalipalpata</taxon>
        <taxon>Sabellida</taxon>
        <taxon>Siboglinidae</taxon>
        <taxon>Ridgeia</taxon>
    </lineage>
</organism>
<gene>
    <name evidence="4" type="ORF">NP493_2565g00008</name>
</gene>
<accession>A0AAD9JEP3</accession>
<comment type="caution">
    <text evidence="4">The sequence shown here is derived from an EMBL/GenBank/DDBJ whole genome shotgun (WGS) entry which is preliminary data.</text>
</comment>
<dbReference type="Pfam" id="PF00092">
    <property type="entry name" value="VWA"/>
    <property type="match status" value="1"/>
</dbReference>
<dbReference type="PROSITE" id="PS51162">
    <property type="entry name" value="THYROGLOBULIN_1_2"/>
    <property type="match status" value="2"/>
</dbReference>
<dbReference type="AlphaFoldDB" id="A0AAD9JEP3"/>
<evidence type="ECO:0000313" key="5">
    <source>
        <dbReference type="Proteomes" id="UP001209878"/>
    </source>
</evidence>
<evidence type="ECO:0000259" key="3">
    <source>
        <dbReference type="PROSITE" id="PS51162"/>
    </source>
</evidence>
<dbReference type="PRINTS" id="PR00453">
    <property type="entry name" value="VWFADOMAIN"/>
</dbReference>
<sequence length="1269" mass="136905">MDFEGDPFRGVSWSECSALCGPDGERTRSAAGQEQKIRCNTQSCEPRDGDCIGDVVFVLDSSGSIGFLNWSVSTQFVIDVMKGLKISSEGTHVSVVIYSTEVETCFGLDTYHSVDDIEPIVFNLEYMAGVTNTADGIMVMHQILKDQGRGSNIATPIGVVITDGVSNVDESRTILEAKAARDDGIQMFAIAIGQGINMDEVKGIANNEDYVFHAADYGQVQDMTDEIASKICSKGNTEVCGDCGDFSDCNADCGIEGIMEGTRDCWLVSGVTGQEIPSSRKKVPCSDKCLVPCPVEECGPCGEYGPCSESCGEEGTRKTTKDCWLNDGTTREEMDGTRKQVPCTETCLIPCPVRECGPCGEYGPCSESCGEEGTRETTKDCWLNDGTTGEEIDGTREQEPCVETCLIPCPVPECGPCGEYGPCSESCGEEGTRETTKDCWLNDGTTGEEMDGTRKQVPCTETCLIPCPVRECGPCGEYGPCSESCGEEGTRETTKDCWLNDGTTGEEIDGTREQEPCTETCLIPCPVRECGPCGEYGPCSESCGEEGTRETTKDCWLNDGTTGEEIDGTREQEPCVETCLIPCPVRECGPCGEYGPCSESCGEEGTRETTKDCWLNDGTTGEEIDGTREQEPCTETCLIPCPVRECGPCGEYGPCSESCGEEGTRETTKDCWLNDGTTGEEIDGTREQEPCTETCLIPCPVRECGPCGEYGPCSESCGEEGTRETTKDCWLNDGTTGEEIDGTREQEPCVETCLIPCPVRECGPCGEYGPCSESCGEEGTRETTKDCWLNDGTTGEEIDGTREQEPCVETCLIPCPVPECGPCGEYGPCSESCGEEGTRETTKDCWLNDGTTGEEIDGTREQEPCVETCLIPCPVRECGPCGEYGPCSESCGEEGTRETTKDCWLNDGTTGEEIDGTREQEPCVETCLIPCPVRECGPCGEYGPCSESCGEEGTRETTKDCWLNDGTTGEEIDGTREQEPCVETCLIPCPVRECGPCGEYGPCSESCGEEGTRETTKDCWLNDGTTGEEIDGTREQEPCVETCLIPCPVRECGPCGEYGPCSESCGEEGTRETTKDCWLNDGTTGEEIDGTREQEPCTETCLIPCPVRECGPCGEYGPCSESCGEEGTRETTKDCWLNDGTTGEEIDGTREQEPCVETCLIPCPVRECGPCGEYGPCSESCGEEGTRETTKDCWLNDGTTGEEIDGTREQEPCVETCLIPCPVRNGTLWRIRSMQRVCGEEGTRETTKDCWLNDGTTGEEIDGTRSRPC</sequence>
<dbReference type="Gene3D" id="3.40.50.410">
    <property type="entry name" value="von Willebrand factor, type A domain"/>
    <property type="match status" value="1"/>
</dbReference>
<evidence type="ECO:0000256" key="1">
    <source>
        <dbReference type="PROSITE-ProRule" id="PRU00500"/>
    </source>
</evidence>
<reference evidence="4" key="1">
    <citation type="journal article" date="2023" name="Mol. Biol. Evol.">
        <title>Third-Generation Sequencing Reveals the Adaptive Role of the Epigenome in Three Deep-Sea Polychaetes.</title>
        <authorList>
            <person name="Perez M."/>
            <person name="Aroh O."/>
            <person name="Sun Y."/>
            <person name="Lan Y."/>
            <person name="Juniper S.K."/>
            <person name="Young C.R."/>
            <person name="Angers B."/>
            <person name="Qian P.Y."/>
        </authorList>
    </citation>
    <scope>NUCLEOTIDE SEQUENCE</scope>
    <source>
        <strain evidence="4">R07B-5</strain>
    </source>
</reference>
<dbReference type="InterPro" id="IPR002035">
    <property type="entry name" value="VWF_A"/>
</dbReference>
<dbReference type="InterPro" id="IPR036465">
    <property type="entry name" value="vWFA_dom_sf"/>
</dbReference>
<dbReference type="PANTHER" id="PTHR24020:SF84">
    <property type="entry name" value="VWFA DOMAIN-CONTAINING PROTEIN"/>
    <property type="match status" value="1"/>
</dbReference>
<dbReference type="InterPro" id="IPR050525">
    <property type="entry name" value="ECM_Assembly_Org"/>
</dbReference>
<evidence type="ECO:0000259" key="2">
    <source>
        <dbReference type="PROSITE" id="PS50234"/>
    </source>
</evidence>
<comment type="caution">
    <text evidence="1">Lacks conserved residue(s) required for the propagation of feature annotation.</text>
</comment>
<dbReference type="PANTHER" id="PTHR24020">
    <property type="entry name" value="COLLAGEN ALPHA"/>
    <property type="match status" value="1"/>
</dbReference>
<keyword evidence="5" id="KW-1185">Reference proteome</keyword>